<accession>A0AAD9UDZ9</accession>
<sequence length="229" mass="25373">MADAGMTRDSEELQGACIGELCDTRGRGSVEGPHDTPWQIEGNYRDSITGDGSEARELGTMKLRRASAGSNFPKDYGRKYRRACHMNPRTEHAAEPLDEWKRLMSVKDAKETANTRGSGKTQKTRQVKRKQREKRPRRHWKKAREVSESDEDDDVALIVRQDGPVLPSGETEEDVADGAVSLTCIPESTLEVVTNGSQSQGCAIPESNDLCSKCTLEDTSCRTGKRSGW</sequence>
<proteinExistence type="predicted"/>
<evidence type="ECO:0000313" key="3">
    <source>
        <dbReference type="Proteomes" id="UP001209878"/>
    </source>
</evidence>
<evidence type="ECO:0000256" key="1">
    <source>
        <dbReference type="SAM" id="MobiDB-lite"/>
    </source>
</evidence>
<feature type="region of interest" description="Disordered" evidence="1">
    <location>
        <begin position="25"/>
        <end position="53"/>
    </location>
</feature>
<name>A0AAD9UDZ9_RIDPI</name>
<protein>
    <submittedName>
        <fullName evidence="2">Uncharacterized protein</fullName>
    </submittedName>
</protein>
<gene>
    <name evidence="2" type="ORF">NP493_220g01039</name>
</gene>
<feature type="compositionally biased region" description="Basic and acidic residues" evidence="1">
    <location>
        <begin position="25"/>
        <end position="34"/>
    </location>
</feature>
<dbReference type="AlphaFoldDB" id="A0AAD9UDZ9"/>
<evidence type="ECO:0000313" key="2">
    <source>
        <dbReference type="EMBL" id="KAK2185869.1"/>
    </source>
</evidence>
<feature type="region of interest" description="Disordered" evidence="1">
    <location>
        <begin position="108"/>
        <end position="152"/>
    </location>
</feature>
<organism evidence="2 3">
    <name type="scientific">Ridgeia piscesae</name>
    <name type="common">Tubeworm</name>
    <dbReference type="NCBI Taxonomy" id="27915"/>
    <lineage>
        <taxon>Eukaryota</taxon>
        <taxon>Metazoa</taxon>
        <taxon>Spiralia</taxon>
        <taxon>Lophotrochozoa</taxon>
        <taxon>Annelida</taxon>
        <taxon>Polychaeta</taxon>
        <taxon>Sedentaria</taxon>
        <taxon>Canalipalpata</taxon>
        <taxon>Sabellida</taxon>
        <taxon>Siboglinidae</taxon>
        <taxon>Ridgeia</taxon>
    </lineage>
</organism>
<dbReference type="Proteomes" id="UP001209878">
    <property type="component" value="Unassembled WGS sequence"/>
</dbReference>
<reference evidence="2" key="1">
    <citation type="journal article" date="2023" name="Mol. Biol. Evol.">
        <title>Third-Generation Sequencing Reveals the Adaptive Role of the Epigenome in Three Deep-Sea Polychaetes.</title>
        <authorList>
            <person name="Perez M."/>
            <person name="Aroh O."/>
            <person name="Sun Y."/>
            <person name="Lan Y."/>
            <person name="Juniper S.K."/>
            <person name="Young C.R."/>
            <person name="Angers B."/>
            <person name="Qian P.Y."/>
        </authorList>
    </citation>
    <scope>NUCLEOTIDE SEQUENCE</scope>
    <source>
        <strain evidence="2">R07B-5</strain>
    </source>
</reference>
<feature type="compositionally biased region" description="Basic residues" evidence="1">
    <location>
        <begin position="122"/>
        <end position="142"/>
    </location>
</feature>
<keyword evidence="3" id="KW-1185">Reference proteome</keyword>
<comment type="caution">
    <text evidence="2">The sequence shown here is derived from an EMBL/GenBank/DDBJ whole genome shotgun (WGS) entry which is preliminary data.</text>
</comment>
<dbReference type="EMBL" id="JAODUO010000220">
    <property type="protein sequence ID" value="KAK2185869.1"/>
    <property type="molecule type" value="Genomic_DNA"/>
</dbReference>